<dbReference type="Proteomes" id="UP000001554">
    <property type="component" value="Chromosome 17"/>
</dbReference>
<dbReference type="KEGG" id="bfo:118404635"/>
<reference evidence="4" key="2">
    <citation type="submission" date="2025-08" db="UniProtKB">
        <authorList>
            <consortium name="RefSeq"/>
        </authorList>
    </citation>
    <scope>IDENTIFICATION</scope>
    <source>
        <strain evidence="4">S238N-H82</strain>
        <tissue evidence="4">Testes</tissue>
    </source>
</reference>
<feature type="region of interest" description="Disordered" evidence="1">
    <location>
        <begin position="68"/>
        <end position="143"/>
    </location>
</feature>
<dbReference type="OMA" id="PMSLRRY"/>
<accession>A0A9J7HK56</accession>
<evidence type="ECO:0000313" key="3">
    <source>
        <dbReference type="Proteomes" id="UP000001554"/>
    </source>
</evidence>
<feature type="signal peptide" evidence="2">
    <location>
        <begin position="1"/>
        <end position="16"/>
    </location>
</feature>
<name>A0A9J7HK56_BRAFL</name>
<evidence type="ECO:0000256" key="1">
    <source>
        <dbReference type="SAM" id="MobiDB-lite"/>
    </source>
</evidence>
<reference evidence="3" key="1">
    <citation type="journal article" date="2020" name="Nat. Ecol. Evol.">
        <title>Deeply conserved synteny resolves early events in vertebrate evolution.</title>
        <authorList>
            <person name="Simakov O."/>
            <person name="Marletaz F."/>
            <person name="Yue J.X."/>
            <person name="O'Connell B."/>
            <person name="Jenkins J."/>
            <person name="Brandt A."/>
            <person name="Calef R."/>
            <person name="Tung C.H."/>
            <person name="Huang T.K."/>
            <person name="Schmutz J."/>
            <person name="Satoh N."/>
            <person name="Yu J.K."/>
            <person name="Putnam N.H."/>
            <person name="Green R.E."/>
            <person name="Rokhsar D.S."/>
        </authorList>
    </citation>
    <scope>NUCLEOTIDE SEQUENCE [LARGE SCALE GENOMIC DNA]</scope>
    <source>
        <strain evidence="3">S238N-H82</strain>
    </source>
</reference>
<dbReference type="GeneID" id="118404635"/>
<gene>
    <name evidence="4" type="primary">LOC118404635</name>
</gene>
<evidence type="ECO:0000313" key="4">
    <source>
        <dbReference type="RefSeq" id="XP_035659760.1"/>
    </source>
</evidence>
<protein>
    <submittedName>
        <fullName evidence="4">Uncharacterized protein LOC118404635</fullName>
    </submittedName>
</protein>
<sequence>MKTVFLLATFLVATQAREDLVQQLTAGATNRLMSARSAADAEVLEDNTIADLSDLTDQINKIGLLLAKNDDDKDGSGDDDADFLLHESGKPIKPSKKPGKGSKKSGKGSKKPGKGSKKKPEPVETSSDRFISAEQPELGPEDLEAIPLSLRRYIQALEDRELMRKREEHEKAAEATHLRSLLQRLTSKRQN</sequence>
<dbReference type="OrthoDB" id="10048540at2759"/>
<evidence type="ECO:0000256" key="2">
    <source>
        <dbReference type="SAM" id="SignalP"/>
    </source>
</evidence>
<feature type="chain" id="PRO_5039948526" evidence="2">
    <location>
        <begin position="17"/>
        <end position="191"/>
    </location>
</feature>
<feature type="region of interest" description="Disordered" evidence="1">
    <location>
        <begin position="165"/>
        <end position="191"/>
    </location>
</feature>
<feature type="compositionally biased region" description="Basic and acidic residues" evidence="1">
    <location>
        <begin position="165"/>
        <end position="177"/>
    </location>
</feature>
<feature type="compositionally biased region" description="Basic residues" evidence="1">
    <location>
        <begin position="93"/>
        <end position="117"/>
    </location>
</feature>
<keyword evidence="2" id="KW-0732">Signal</keyword>
<dbReference type="RefSeq" id="XP_035659760.1">
    <property type="nucleotide sequence ID" value="XM_035803867.1"/>
</dbReference>
<organism evidence="3 4">
    <name type="scientific">Branchiostoma floridae</name>
    <name type="common">Florida lancelet</name>
    <name type="synonym">Amphioxus</name>
    <dbReference type="NCBI Taxonomy" id="7739"/>
    <lineage>
        <taxon>Eukaryota</taxon>
        <taxon>Metazoa</taxon>
        <taxon>Chordata</taxon>
        <taxon>Cephalochordata</taxon>
        <taxon>Leptocardii</taxon>
        <taxon>Amphioxiformes</taxon>
        <taxon>Branchiostomatidae</taxon>
        <taxon>Branchiostoma</taxon>
    </lineage>
</organism>
<proteinExistence type="predicted"/>
<dbReference type="AlphaFoldDB" id="A0A9J7HK56"/>
<keyword evidence="3" id="KW-1185">Reference proteome</keyword>